<reference evidence="2" key="1">
    <citation type="journal article" date="2015" name="Nature">
        <title>Complex archaea that bridge the gap between prokaryotes and eukaryotes.</title>
        <authorList>
            <person name="Spang A."/>
            <person name="Saw J.H."/>
            <person name="Jorgensen S.L."/>
            <person name="Zaremba-Niedzwiedzka K."/>
            <person name="Martijn J."/>
            <person name="Lind A.E."/>
            <person name="van Eijk R."/>
            <person name="Schleper C."/>
            <person name="Guy L."/>
            <person name="Ettema T.J."/>
        </authorList>
    </citation>
    <scope>NUCLEOTIDE SEQUENCE</scope>
</reference>
<organism evidence="2">
    <name type="scientific">marine sediment metagenome</name>
    <dbReference type="NCBI Taxonomy" id="412755"/>
    <lineage>
        <taxon>unclassified sequences</taxon>
        <taxon>metagenomes</taxon>
        <taxon>ecological metagenomes</taxon>
    </lineage>
</organism>
<dbReference type="CDD" id="cd22233">
    <property type="entry name" value="RHH_CopAso-like"/>
    <property type="match status" value="1"/>
</dbReference>
<dbReference type="EMBL" id="LAZR01061746">
    <property type="protein sequence ID" value="KKK62952.1"/>
    <property type="molecule type" value="Genomic_DNA"/>
</dbReference>
<feature type="domain" description="Ribbon-helix-helix protein CopG" evidence="1">
    <location>
        <begin position="3"/>
        <end position="43"/>
    </location>
</feature>
<evidence type="ECO:0000313" key="2">
    <source>
        <dbReference type="EMBL" id="KKK62952.1"/>
    </source>
</evidence>
<dbReference type="AlphaFoldDB" id="A0A0F8X1K3"/>
<accession>A0A0F8X1K3</accession>
<gene>
    <name evidence="2" type="ORF">LCGC14_2999200</name>
</gene>
<name>A0A0F8X1K3_9ZZZZ</name>
<proteinExistence type="predicted"/>
<dbReference type="Pfam" id="PF01402">
    <property type="entry name" value="RHH_1"/>
    <property type="match status" value="1"/>
</dbReference>
<dbReference type="GO" id="GO:0006355">
    <property type="term" value="P:regulation of DNA-templated transcription"/>
    <property type="evidence" value="ECO:0007669"/>
    <property type="project" value="InterPro"/>
</dbReference>
<dbReference type="InterPro" id="IPR010985">
    <property type="entry name" value="Ribbon_hlx_hlx"/>
</dbReference>
<protein>
    <recommendedName>
        <fullName evidence="1">Ribbon-helix-helix protein CopG domain-containing protein</fullName>
    </recommendedName>
</protein>
<sequence>MGKAVSIRLPDDIAERLENLSNEIHRNKTYIIKSALEKYLDEYADYQIALDRLRDKDDSIVSSDEMRESLDI</sequence>
<dbReference type="InterPro" id="IPR002145">
    <property type="entry name" value="CopG"/>
</dbReference>
<comment type="caution">
    <text evidence="2">The sequence shown here is derived from an EMBL/GenBank/DDBJ whole genome shotgun (WGS) entry which is preliminary data.</text>
</comment>
<dbReference type="SUPFAM" id="SSF47598">
    <property type="entry name" value="Ribbon-helix-helix"/>
    <property type="match status" value="1"/>
</dbReference>
<evidence type="ECO:0000259" key="1">
    <source>
        <dbReference type="Pfam" id="PF01402"/>
    </source>
</evidence>